<sequence length="455" mass="51130">MTDSMPAEDPQLEAKWRSWELELVISGALIVALFQVPGLLDSLLAKMLAHLSREVFVIPWMAIYMAQLVLYPIIFTFFLHFLLRGFWVGLIGLSSAFKGGIDWQRIEVQPLERSFFQSIGIGIPSLTARVDRICSSLFSILFSIIIIFFSIGLLLFLVALPISLLISFVFPDLHVANLFTVVFFVALAGVLLPRSLALWLCRGMKKDPGWASQHPATLQRGYRLYGFTHYALLGFLLSPIMLTFLSSFRKRVINVVQTVIMTGVVAVILLNLFFMRGDIGLNSFVYFPEPALETGMDPMHYDSLRPPNAYFQKPTIQSDMIRDPFVRLFIPFRPRVDNPRVAEICPDVVGFRADGIVLAFEDSVGDEASRRAALDCLAGFYAIELNGRAIQPEFLFTSHAPSNVKGILTYVPVESLPSGQHLLKITKVALPSKAEEEEAIEGEDSRRVSYIPFWK</sequence>
<reference evidence="2" key="1">
    <citation type="submission" date="2021-03" db="EMBL/GenBank/DDBJ databases">
        <title>Acanthopleuribacteraceae sp. M133.</title>
        <authorList>
            <person name="Wang G."/>
        </authorList>
    </citation>
    <scope>NUCLEOTIDE SEQUENCE</scope>
    <source>
        <strain evidence="2">M133</strain>
    </source>
</reference>
<keyword evidence="1" id="KW-0812">Transmembrane</keyword>
<name>A0A8A4TNR6_SULCO</name>
<organism evidence="2 3">
    <name type="scientific">Sulfidibacter corallicola</name>
    <dbReference type="NCBI Taxonomy" id="2818388"/>
    <lineage>
        <taxon>Bacteria</taxon>
        <taxon>Pseudomonadati</taxon>
        <taxon>Acidobacteriota</taxon>
        <taxon>Holophagae</taxon>
        <taxon>Acanthopleuribacterales</taxon>
        <taxon>Acanthopleuribacteraceae</taxon>
        <taxon>Sulfidibacter</taxon>
    </lineage>
</organism>
<keyword evidence="1" id="KW-0472">Membrane</keyword>
<dbReference type="KEGG" id="scor:J3U87_33810"/>
<dbReference type="Proteomes" id="UP000663929">
    <property type="component" value="Chromosome"/>
</dbReference>
<dbReference type="EMBL" id="CP071793">
    <property type="protein sequence ID" value="QTD50588.1"/>
    <property type="molecule type" value="Genomic_DNA"/>
</dbReference>
<feature type="transmembrane region" description="Helical" evidence="1">
    <location>
        <begin position="137"/>
        <end position="170"/>
    </location>
</feature>
<dbReference type="RefSeq" id="WP_237380407.1">
    <property type="nucleotide sequence ID" value="NZ_CP071793.1"/>
</dbReference>
<feature type="transmembrane region" description="Helical" evidence="1">
    <location>
        <begin position="21"/>
        <end position="40"/>
    </location>
</feature>
<evidence type="ECO:0000313" key="2">
    <source>
        <dbReference type="EMBL" id="QTD50588.1"/>
    </source>
</evidence>
<gene>
    <name evidence="2" type="ORF">J3U87_33810</name>
</gene>
<evidence type="ECO:0000256" key="1">
    <source>
        <dbReference type="SAM" id="Phobius"/>
    </source>
</evidence>
<proteinExistence type="predicted"/>
<accession>A0A8A4TNR6</accession>
<dbReference type="AlphaFoldDB" id="A0A8A4TNR6"/>
<feature type="transmembrane region" description="Helical" evidence="1">
    <location>
        <begin position="252"/>
        <end position="274"/>
    </location>
</feature>
<keyword evidence="3" id="KW-1185">Reference proteome</keyword>
<feature type="transmembrane region" description="Helical" evidence="1">
    <location>
        <begin position="222"/>
        <end position="246"/>
    </location>
</feature>
<protein>
    <submittedName>
        <fullName evidence="2">Uncharacterized protein</fullName>
    </submittedName>
</protein>
<evidence type="ECO:0000313" key="3">
    <source>
        <dbReference type="Proteomes" id="UP000663929"/>
    </source>
</evidence>
<feature type="transmembrane region" description="Helical" evidence="1">
    <location>
        <begin position="60"/>
        <end position="83"/>
    </location>
</feature>
<feature type="transmembrane region" description="Helical" evidence="1">
    <location>
        <begin position="176"/>
        <end position="201"/>
    </location>
</feature>
<keyword evidence="1" id="KW-1133">Transmembrane helix</keyword>